<evidence type="ECO:0000256" key="4">
    <source>
        <dbReference type="PROSITE-ProRule" id="PRU00134"/>
    </source>
</evidence>
<dbReference type="AlphaFoldDB" id="A0AAE1GUC3"/>
<evidence type="ECO:0000313" key="8">
    <source>
        <dbReference type="Proteomes" id="UP001219518"/>
    </source>
</evidence>
<dbReference type="PANTHER" id="PTHR12298">
    <property type="entry name" value="PCDC2 PROGRAMMED CELL DEATH PROTEIN 2 -RELATED"/>
    <property type="match status" value="1"/>
</dbReference>
<organism evidence="7 8">
    <name type="scientific">Frankliniella fusca</name>
    <dbReference type="NCBI Taxonomy" id="407009"/>
    <lineage>
        <taxon>Eukaryota</taxon>
        <taxon>Metazoa</taxon>
        <taxon>Ecdysozoa</taxon>
        <taxon>Arthropoda</taxon>
        <taxon>Hexapoda</taxon>
        <taxon>Insecta</taxon>
        <taxon>Pterygota</taxon>
        <taxon>Neoptera</taxon>
        <taxon>Paraneoptera</taxon>
        <taxon>Thysanoptera</taxon>
        <taxon>Terebrantia</taxon>
        <taxon>Thripoidea</taxon>
        <taxon>Thripidae</taxon>
        <taxon>Frankliniella</taxon>
    </lineage>
</organism>
<protein>
    <submittedName>
        <fullName evidence="7">Programmed cell death protein 2</fullName>
    </submittedName>
</protein>
<dbReference type="GO" id="GO:0005634">
    <property type="term" value="C:nucleus"/>
    <property type="evidence" value="ECO:0007669"/>
    <property type="project" value="TreeGrafter"/>
</dbReference>
<reference evidence="7" key="1">
    <citation type="submission" date="2021-07" db="EMBL/GenBank/DDBJ databases">
        <authorList>
            <person name="Catto M.A."/>
            <person name="Jacobson A."/>
            <person name="Kennedy G."/>
            <person name="Labadie P."/>
            <person name="Hunt B.G."/>
            <person name="Srinivasan R."/>
        </authorList>
    </citation>
    <scope>NUCLEOTIDE SEQUENCE</scope>
    <source>
        <strain evidence="7">PL_HMW_Pooled</strain>
        <tissue evidence="7">Head</tissue>
    </source>
</reference>
<sequence>MEHSSRVDVGFVDEADHPWKLDSKFFPSKVGGRPSWLQFTELPTPKDMECVKCHEACIFLCQVYAPLETRSDCFHRTVFVFMCRNPSCHALNDNAPFIVYRSQLKRENDFYPFDPPEESEEWHPECRADKWTALCAACGNAGTSHCGRCRTVKYCCRSHQVCHWKDVHKLMCNSGQESDCIGKSSCLLPEYELIVEPEEGPKRTECKKDDSEGEDESDDENAEEERVREFQKLSSEGKTGTLAVPHLYIYEIFIYILRSTSSFLGMTQRTQESKGVNCSIPSVVDDESVNADLINMAACAEDKAFNAFKARVAQNPGQVLRYQRGGKPLWLSEHHIPMEDSIPPCFHCGAKRIFEFQV</sequence>
<evidence type="ECO:0000256" key="1">
    <source>
        <dbReference type="ARBA" id="ARBA00022723"/>
    </source>
</evidence>
<dbReference type="SUPFAM" id="SSF144232">
    <property type="entry name" value="HIT/MYND zinc finger-like"/>
    <property type="match status" value="1"/>
</dbReference>
<dbReference type="Proteomes" id="UP001219518">
    <property type="component" value="Unassembled WGS sequence"/>
</dbReference>
<keyword evidence="1" id="KW-0479">Metal-binding</keyword>
<evidence type="ECO:0000256" key="3">
    <source>
        <dbReference type="ARBA" id="ARBA00022833"/>
    </source>
</evidence>
<dbReference type="Gene3D" id="6.10.140.2220">
    <property type="match status" value="1"/>
</dbReference>
<feature type="compositionally biased region" description="Basic and acidic residues" evidence="5">
    <location>
        <begin position="199"/>
        <end position="210"/>
    </location>
</feature>
<reference evidence="7" key="2">
    <citation type="journal article" date="2023" name="BMC Genomics">
        <title>Pest status, molecular evolution, and epigenetic factors derived from the genome assembly of Frankliniella fusca, a thysanopteran phytovirus vector.</title>
        <authorList>
            <person name="Catto M.A."/>
            <person name="Labadie P.E."/>
            <person name="Jacobson A.L."/>
            <person name="Kennedy G.G."/>
            <person name="Srinivasan R."/>
            <person name="Hunt B.G."/>
        </authorList>
    </citation>
    <scope>NUCLEOTIDE SEQUENCE</scope>
    <source>
        <strain evidence="7">PL_HMW_Pooled</strain>
    </source>
</reference>
<proteinExistence type="predicted"/>
<dbReference type="InterPro" id="IPR002893">
    <property type="entry name" value="Znf_MYND"/>
</dbReference>
<dbReference type="PROSITE" id="PS01360">
    <property type="entry name" value="ZF_MYND_1"/>
    <property type="match status" value="1"/>
</dbReference>
<dbReference type="Pfam" id="PF01753">
    <property type="entry name" value="zf-MYND"/>
    <property type="match status" value="1"/>
</dbReference>
<dbReference type="GO" id="GO:0005737">
    <property type="term" value="C:cytoplasm"/>
    <property type="evidence" value="ECO:0007669"/>
    <property type="project" value="InterPro"/>
</dbReference>
<dbReference type="InterPro" id="IPR007320">
    <property type="entry name" value="PDCD2_C"/>
</dbReference>
<dbReference type="GO" id="GO:0008270">
    <property type="term" value="F:zinc ion binding"/>
    <property type="evidence" value="ECO:0007669"/>
    <property type="project" value="UniProtKB-KW"/>
</dbReference>
<feature type="region of interest" description="Disordered" evidence="5">
    <location>
        <begin position="199"/>
        <end position="232"/>
    </location>
</feature>
<accession>A0AAE1GUC3</accession>
<comment type="caution">
    <text evidence="7">The sequence shown here is derived from an EMBL/GenBank/DDBJ whole genome shotgun (WGS) entry which is preliminary data.</text>
</comment>
<evidence type="ECO:0000256" key="2">
    <source>
        <dbReference type="ARBA" id="ARBA00022771"/>
    </source>
</evidence>
<evidence type="ECO:0000313" key="7">
    <source>
        <dbReference type="EMBL" id="KAK3909387.1"/>
    </source>
</evidence>
<evidence type="ECO:0000256" key="5">
    <source>
        <dbReference type="SAM" id="MobiDB-lite"/>
    </source>
</evidence>
<keyword evidence="3" id="KW-0862">Zinc</keyword>
<dbReference type="EMBL" id="JAHWGI010000100">
    <property type="protein sequence ID" value="KAK3909387.1"/>
    <property type="molecule type" value="Genomic_DNA"/>
</dbReference>
<gene>
    <name evidence="7" type="ORF">KUF71_019442</name>
</gene>
<dbReference type="PANTHER" id="PTHR12298:SF4">
    <property type="entry name" value="PROGRAMMED CELL DEATH PROTEIN 2"/>
    <property type="match status" value="1"/>
</dbReference>
<keyword evidence="8" id="KW-1185">Reference proteome</keyword>
<feature type="compositionally biased region" description="Acidic residues" evidence="5">
    <location>
        <begin position="211"/>
        <end position="223"/>
    </location>
</feature>
<dbReference type="Pfam" id="PF04194">
    <property type="entry name" value="PDCD2_C"/>
    <property type="match status" value="1"/>
</dbReference>
<keyword evidence="2 4" id="KW-0863">Zinc-finger</keyword>
<feature type="domain" description="MYND-type" evidence="6">
    <location>
        <begin position="135"/>
        <end position="172"/>
    </location>
</feature>
<name>A0AAE1GUC3_9NEOP</name>
<dbReference type="PROSITE" id="PS50865">
    <property type="entry name" value="ZF_MYND_2"/>
    <property type="match status" value="1"/>
</dbReference>
<evidence type="ECO:0000259" key="6">
    <source>
        <dbReference type="PROSITE" id="PS50865"/>
    </source>
</evidence>